<protein>
    <recommendedName>
        <fullName evidence="12">Protein translocase subunit SecE</fullName>
    </recommendedName>
</protein>
<name>A0A381X999_9ZZZZ</name>
<accession>A0A381X999</accession>
<evidence type="ECO:0000256" key="1">
    <source>
        <dbReference type="ARBA" id="ARBA00004370"/>
    </source>
</evidence>
<organism evidence="11">
    <name type="scientific">marine metagenome</name>
    <dbReference type="NCBI Taxonomy" id="408172"/>
    <lineage>
        <taxon>unclassified sequences</taxon>
        <taxon>metagenomes</taxon>
        <taxon>ecological metagenomes</taxon>
    </lineage>
</organism>
<sequence>MSMNREQKRMLQRQGEVDADGEPIRQRRQQQRPAEERTGIAQFSREVRAELRKVAWPSRSETGNYTTVVIITILAITAVVAGLDWIFSQSVLELFDV</sequence>
<keyword evidence="3" id="KW-1003">Cell membrane</keyword>
<dbReference type="GO" id="GO:0008320">
    <property type="term" value="F:protein transmembrane transporter activity"/>
    <property type="evidence" value="ECO:0007669"/>
    <property type="project" value="InterPro"/>
</dbReference>
<dbReference type="GO" id="GO:0005886">
    <property type="term" value="C:plasma membrane"/>
    <property type="evidence" value="ECO:0007669"/>
    <property type="project" value="TreeGrafter"/>
</dbReference>
<dbReference type="GO" id="GO:0043952">
    <property type="term" value="P:protein transport by the Sec complex"/>
    <property type="evidence" value="ECO:0007669"/>
    <property type="project" value="TreeGrafter"/>
</dbReference>
<keyword evidence="6 10" id="KW-1133">Transmembrane helix</keyword>
<reference evidence="11" key="1">
    <citation type="submission" date="2018-05" db="EMBL/GenBank/DDBJ databases">
        <authorList>
            <person name="Lanie J.A."/>
            <person name="Ng W.-L."/>
            <person name="Kazmierczak K.M."/>
            <person name="Andrzejewski T.M."/>
            <person name="Davidsen T.M."/>
            <person name="Wayne K.J."/>
            <person name="Tettelin H."/>
            <person name="Glass J.I."/>
            <person name="Rusch D."/>
            <person name="Podicherti R."/>
            <person name="Tsui H.-C.T."/>
            <person name="Winkler M.E."/>
        </authorList>
    </citation>
    <scope>NUCLEOTIDE SEQUENCE</scope>
</reference>
<evidence type="ECO:0000256" key="3">
    <source>
        <dbReference type="ARBA" id="ARBA00022475"/>
    </source>
</evidence>
<keyword evidence="8 10" id="KW-0472">Membrane</keyword>
<dbReference type="Pfam" id="PF00584">
    <property type="entry name" value="SecE"/>
    <property type="match status" value="1"/>
</dbReference>
<keyword evidence="2" id="KW-0813">Transport</keyword>
<keyword evidence="5" id="KW-0653">Protein transport</keyword>
<dbReference type="GO" id="GO:0006886">
    <property type="term" value="P:intracellular protein transport"/>
    <property type="evidence" value="ECO:0007669"/>
    <property type="project" value="InterPro"/>
</dbReference>
<dbReference type="AlphaFoldDB" id="A0A381X999"/>
<dbReference type="HAMAP" id="MF_00422">
    <property type="entry name" value="SecE"/>
    <property type="match status" value="1"/>
</dbReference>
<evidence type="ECO:0000256" key="2">
    <source>
        <dbReference type="ARBA" id="ARBA00022448"/>
    </source>
</evidence>
<evidence type="ECO:0000256" key="9">
    <source>
        <dbReference type="SAM" id="MobiDB-lite"/>
    </source>
</evidence>
<evidence type="ECO:0008006" key="12">
    <source>
        <dbReference type="Google" id="ProtNLM"/>
    </source>
</evidence>
<dbReference type="Gene3D" id="1.20.5.1030">
    <property type="entry name" value="Preprotein translocase secy subunit"/>
    <property type="match status" value="1"/>
</dbReference>
<evidence type="ECO:0000256" key="7">
    <source>
        <dbReference type="ARBA" id="ARBA00023010"/>
    </source>
</evidence>
<feature type="transmembrane region" description="Helical" evidence="10">
    <location>
        <begin position="65"/>
        <end position="87"/>
    </location>
</feature>
<dbReference type="InterPro" id="IPR005807">
    <property type="entry name" value="SecE_bac"/>
</dbReference>
<evidence type="ECO:0000256" key="6">
    <source>
        <dbReference type="ARBA" id="ARBA00022989"/>
    </source>
</evidence>
<dbReference type="NCBIfam" id="TIGR00964">
    <property type="entry name" value="secE_bact"/>
    <property type="match status" value="1"/>
</dbReference>
<dbReference type="InterPro" id="IPR001901">
    <property type="entry name" value="Translocase_SecE/Sec61-g"/>
</dbReference>
<keyword evidence="7" id="KW-0811">Translocation</keyword>
<evidence type="ECO:0000256" key="4">
    <source>
        <dbReference type="ARBA" id="ARBA00022692"/>
    </source>
</evidence>
<dbReference type="EMBL" id="UINC01014370">
    <property type="protein sequence ID" value="SVA61335.1"/>
    <property type="molecule type" value="Genomic_DNA"/>
</dbReference>
<evidence type="ECO:0000256" key="5">
    <source>
        <dbReference type="ARBA" id="ARBA00022927"/>
    </source>
</evidence>
<proteinExistence type="inferred from homology"/>
<feature type="region of interest" description="Disordered" evidence="9">
    <location>
        <begin position="1"/>
        <end position="41"/>
    </location>
</feature>
<evidence type="ECO:0000256" key="10">
    <source>
        <dbReference type="SAM" id="Phobius"/>
    </source>
</evidence>
<evidence type="ECO:0000313" key="11">
    <source>
        <dbReference type="EMBL" id="SVA61335.1"/>
    </source>
</evidence>
<dbReference type="PANTHER" id="PTHR33910:SF1">
    <property type="entry name" value="PROTEIN TRANSLOCASE SUBUNIT SECE"/>
    <property type="match status" value="1"/>
</dbReference>
<dbReference type="InterPro" id="IPR038379">
    <property type="entry name" value="SecE_sf"/>
</dbReference>
<evidence type="ECO:0000256" key="8">
    <source>
        <dbReference type="ARBA" id="ARBA00023136"/>
    </source>
</evidence>
<dbReference type="GO" id="GO:0006605">
    <property type="term" value="P:protein targeting"/>
    <property type="evidence" value="ECO:0007669"/>
    <property type="project" value="InterPro"/>
</dbReference>
<dbReference type="PANTHER" id="PTHR33910">
    <property type="entry name" value="PROTEIN TRANSLOCASE SUBUNIT SECE"/>
    <property type="match status" value="1"/>
</dbReference>
<gene>
    <name evidence="11" type="ORF">METZ01_LOCUS114189</name>
</gene>
<dbReference type="GO" id="GO:0009306">
    <property type="term" value="P:protein secretion"/>
    <property type="evidence" value="ECO:0007669"/>
    <property type="project" value="InterPro"/>
</dbReference>
<comment type="subcellular location">
    <subcellularLocation>
        <location evidence="1">Membrane</location>
    </subcellularLocation>
</comment>
<dbReference type="PROSITE" id="PS01067">
    <property type="entry name" value="SECE_SEC61G"/>
    <property type="match status" value="1"/>
</dbReference>
<keyword evidence="4 10" id="KW-0812">Transmembrane</keyword>